<accession>A0A4P8L4W3</accession>
<dbReference type="AlphaFoldDB" id="A0A4P8L4W3"/>
<dbReference type="RefSeq" id="WP_137425167.1">
    <property type="nucleotide sequence ID" value="NZ_CP040098.1"/>
</dbReference>
<evidence type="ECO:0000313" key="1">
    <source>
        <dbReference type="EMBL" id="QCQ22884.1"/>
    </source>
</evidence>
<name>A0A4P8L4W3_9BACT</name>
<reference evidence="1 2" key="2">
    <citation type="submission" date="2019-05" db="EMBL/GenBank/DDBJ databases">
        <authorList>
            <person name="Suflita J.M."/>
            <person name="Marks C.R."/>
        </authorList>
    </citation>
    <scope>NUCLEOTIDE SEQUENCE [LARGE SCALE GENOMIC DNA]</scope>
    <source>
        <strain evidence="1 2">ALDC</strain>
    </source>
</reference>
<keyword evidence="2" id="KW-1185">Reference proteome</keyword>
<proteinExistence type="predicted"/>
<dbReference type="EMBL" id="CP040098">
    <property type="protein sequence ID" value="QCQ22884.1"/>
    <property type="molecule type" value="Genomic_DNA"/>
</dbReference>
<gene>
    <name evidence="1" type="ORF">FDQ92_12290</name>
</gene>
<dbReference type="Proteomes" id="UP000298602">
    <property type="component" value="Chromosome"/>
</dbReference>
<evidence type="ECO:0000313" key="2">
    <source>
        <dbReference type="Proteomes" id="UP000298602"/>
    </source>
</evidence>
<protein>
    <submittedName>
        <fullName evidence="1">Uncharacterized protein</fullName>
    </submittedName>
</protein>
<sequence length="59" mass="6512">MKPGKDASSSKIRPLKHLNADALVRAARREFEKIPDPRKGRPGILFADTAMSAFSPCFL</sequence>
<reference evidence="1 2" key="1">
    <citation type="submission" date="2019-05" db="EMBL/GenBank/DDBJ databases">
        <title>The Complete Genome Sequence of the n-alkane-degrading Desulfoglaeba alkanexedens ALDC reveals multiple alkylsuccinate synthase gene clusters.</title>
        <authorList>
            <person name="Callaghan A.V."/>
            <person name="Davidova I.A."/>
            <person name="Duncan K.E."/>
            <person name="Morris B."/>
            <person name="McInerney M.J."/>
        </authorList>
    </citation>
    <scope>NUCLEOTIDE SEQUENCE [LARGE SCALE GENOMIC DNA]</scope>
    <source>
        <strain evidence="1 2">ALDC</strain>
    </source>
</reference>
<organism evidence="1 2">
    <name type="scientific">Desulfoglaeba alkanexedens ALDC</name>
    <dbReference type="NCBI Taxonomy" id="980445"/>
    <lineage>
        <taxon>Bacteria</taxon>
        <taxon>Pseudomonadati</taxon>
        <taxon>Thermodesulfobacteriota</taxon>
        <taxon>Syntrophobacteria</taxon>
        <taxon>Syntrophobacterales</taxon>
        <taxon>Syntrophobacteraceae</taxon>
        <taxon>Desulfoglaeba</taxon>
    </lineage>
</organism>
<dbReference type="KEGG" id="dax:FDQ92_12290"/>